<dbReference type="EMBL" id="MN740769">
    <property type="protein sequence ID" value="QHU10608.1"/>
    <property type="molecule type" value="Genomic_DNA"/>
</dbReference>
<evidence type="ECO:0000313" key="1">
    <source>
        <dbReference type="EMBL" id="QHU10608.1"/>
    </source>
</evidence>
<reference evidence="1" key="1">
    <citation type="journal article" date="2020" name="Nature">
        <title>Giant virus diversity and host interactions through global metagenomics.</title>
        <authorList>
            <person name="Schulz F."/>
            <person name="Roux S."/>
            <person name="Paez-Espino D."/>
            <person name="Jungbluth S."/>
            <person name="Walsh D.A."/>
            <person name="Denef V.J."/>
            <person name="McMahon K.D."/>
            <person name="Konstantinidis K.T."/>
            <person name="Eloe-Fadrosh E.A."/>
            <person name="Kyrpides N.C."/>
            <person name="Woyke T."/>
        </authorList>
    </citation>
    <scope>NUCLEOTIDE SEQUENCE</scope>
    <source>
        <strain evidence="1">GVMAG-S-1101165-83</strain>
    </source>
</reference>
<organism evidence="1">
    <name type="scientific">viral metagenome</name>
    <dbReference type="NCBI Taxonomy" id="1070528"/>
    <lineage>
        <taxon>unclassified sequences</taxon>
        <taxon>metagenomes</taxon>
        <taxon>organismal metagenomes</taxon>
    </lineage>
</organism>
<accession>A0A6C0K319</accession>
<proteinExistence type="predicted"/>
<dbReference type="AlphaFoldDB" id="A0A6C0K319"/>
<name>A0A6C0K319_9ZZZZ</name>
<protein>
    <recommendedName>
        <fullName evidence="2">Glycosyltransferase</fullName>
    </recommendedName>
</protein>
<sequence>MVNTTIGTGGRFANHFFRNLASHFLAKNNDLAFSYSYSREFFNLGIDLYKQGQQTYNENILITDDNFFEFIKNNTRFNKNITFPQHMYAQTRDFSFYVRDYINADDQKNKIIEKNLFKNRYNNNNDVFVHIRLGDSVDVNPGYIYYDWVLSNLKFDKGFISSDLLTHPLCISLIKKYNLTPIVYTEVKTVMFASSCKNVVLSNGTFSWLIGLLGFYSTVYYPKIKTVWHGDIFVFPDWNEIDTSNSIPPLPYDKALRMMKKYGIKV</sequence>
<evidence type="ECO:0008006" key="2">
    <source>
        <dbReference type="Google" id="ProtNLM"/>
    </source>
</evidence>